<comment type="caution">
    <text evidence="1">The sequence shown here is derived from an EMBL/GenBank/DDBJ whole genome shotgun (WGS) entry which is preliminary data.</text>
</comment>
<dbReference type="PATRIC" id="fig|1280514.3.peg.403"/>
<gene>
    <name evidence="1" type="ORF">AXFE_02920</name>
</gene>
<dbReference type="Proteomes" id="UP000032360">
    <property type="component" value="Unassembled WGS sequence"/>
</dbReference>
<dbReference type="STRING" id="1280514.AXFE_02920"/>
<evidence type="ECO:0000313" key="1">
    <source>
        <dbReference type="EMBL" id="KJF18796.1"/>
    </source>
</evidence>
<dbReference type="EMBL" id="JXYS01000005">
    <property type="protein sequence ID" value="KJF18796.1"/>
    <property type="molecule type" value="Genomic_DNA"/>
</dbReference>
<reference evidence="1 2" key="1">
    <citation type="submission" date="2015-01" db="EMBL/GenBank/DDBJ databases">
        <title>Draft genome of the acidophilic iron oxidizer Acidithrix ferrooxidans strain Py-F3.</title>
        <authorList>
            <person name="Poehlein A."/>
            <person name="Eisen S."/>
            <person name="Schloemann M."/>
            <person name="Johnson B.D."/>
            <person name="Daniel R."/>
            <person name="Muehling M."/>
        </authorList>
    </citation>
    <scope>NUCLEOTIDE SEQUENCE [LARGE SCALE GENOMIC DNA]</scope>
    <source>
        <strain evidence="1 2">Py-F3</strain>
    </source>
</reference>
<keyword evidence="2" id="KW-1185">Reference proteome</keyword>
<name>A0A0D8HNT6_9ACTN</name>
<protein>
    <submittedName>
        <fullName evidence="1">Uncharacterized protein</fullName>
    </submittedName>
</protein>
<dbReference type="AlphaFoldDB" id="A0A0D8HNT6"/>
<sequence length="61" mass="6667">MENLISKVFSRIESGGDFSALILPSIGTYGPSCGERFVILVLHLRDGLPKDLYAEISCYAC</sequence>
<accession>A0A0D8HNT6</accession>
<proteinExistence type="predicted"/>
<evidence type="ECO:0000313" key="2">
    <source>
        <dbReference type="Proteomes" id="UP000032360"/>
    </source>
</evidence>
<organism evidence="1 2">
    <name type="scientific">Acidithrix ferrooxidans</name>
    <dbReference type="NCBI Taxonomy" id="1280514"/>
    <lineage>
        <taxon>Bacteria</taxon>
        <taxon>Bacillati</taxon>
        <taxon>Actinomycetota</taxon>
        <taxon>Acidimicrobiia</taxon>
        <taxon>Acidimicrobiales</taxon>
        <taxon>Acidimicrobiaceae</taxon>
        <taxon>Acidithrix</taxon>
    </lineage>
</organism>